<reference evidence="1 2" key="1">
    <citation type="submission" date="2020-10" db="EMBL/GenBank/DDBJ databases">
        <title>Plant Genome Project.</title>
        <authorList>
            <person name="Zhang R.-G."/>
        </authorList>
    </citation>
    <scope>NUCLEOTIDE SEQUENCE [LARGE SCALE GENOMIC DNA]</scope>
    <source>
        <strain evidence="1">FAFU-HL-1</strain>
        <tissue evidence="1">Leaf</tissue>
    </source>
</reference>
<sequence>MSTPTPRSQQTNTLGFPFLHLFISSSLPPPVENIRKSKQEKRGEENGFKLRRNKFVILTTEIRANTIR</sequence>
<evidence type="ECO:0000313" key="2">
    <source>
        <dbReference type="Proteomes" id="UP000657918"/>
    </source>
</evidence>
<dbReference type="Proteomes" id="UP000657918">
    <property type="component" value="Unassembled WGS sequence"/>
</dbReference>
<proteinExistence type="predicted"/>
<protein>
    <submittedName>
        <fullName evidence="1">Uncharacterized protein</fullName>
    </submittedName>
</protein>
<dbReference type="AlphaFoldDB" id="A0A835MF09"/>
<comment type="caution">
    <text evidence="1">The sequence shown here is derived from an EMBL/GenBank/DDBJ whole genome shotgun (WGS) entry which is preliminary data.</text>
</comment>
<keyword evidence="2" id="KW-1185">Reference proteome</keyword>
<gene>
    <name evidence="1" type="ORF">SADUNF_Sadunf17G0113400</name>
</gene>
<evidence type="ECO:0000313" key="1">
    <source>
        <dbReference type="EMBL" id="KAF9664027.1"/>
    </source>
</evidence>
<dbReference type="EMBL" id="JADGMS010000017">
    <property type="protein sequence ID" value="KAF9664027.1"/>
    <property type="molecule type" value="Genomic_DNA"/>
</dbReference>
<name>A0A835MF09_9ROSI</name>
<accession>A0A835MF09</accession>
<organism evidence="1 2">
    <name type="scientific">Salix dunnii</name>
    <dbReference type="NCBI Taxonomy" id="1413687"/>
    <lineage>
        <taxon>Eukaryota</taxon>
        <taxon>Viridiplantae</taxon>
        <taxon>Streptophyta</taxon>
        <taxon>Embryophyta</taxon>
        <taxon>Tracheophyta</taxon>
        <taxon>Spermatophyta</taxon>
        <taxon>Magnoliopsida</taxon>
        <taxon>eudicotyledons</taxon>
        <taxon>Gunneridae</taxon>
        <taxon>Pentapetalae</taxon>
        <taxon>rosids</taxon>
        <taxon>fabids</taxon>
        <taxon>Malpighiales</taxon>
        <taxon>Salicaceae</taxon>
        <taxon>Saliceae</taxon>
        <taxon>Salix</taxon>
    </lineage>
</organism>